<keyword evidence="3" id="KW-1185">Reference proteome</keyword>
<organism evidence="2 3">
    <name type="scientific">Trichinella spiralis</name>
    <name type="common">Trichina worm</name>
    <dbReference type="NCBI Taxonomy" id="6334"/>
    <lineage>
        <taxon>Eukaryota</taxon>
        <taxon>Metazoa</taxon>
        <taxon>Ecdysozoa</taxon>
        <taxon>Nematoda</taxon>
        <taxon>Enoplea</taxon>
        <taxon>Dorylaimia</taxon>
        <taxon>Trichinellida</taxon>
        <taxon>Trichinellidae</taxon>
        <taxon>Trichinella</taxon>
    </lineage>
</organism>
<proteinExistence type="predicted"/>
<evidence type="ECO:0000256" key="1">
    <source>
        <dbReference type="SAM" id="Phobius"/>
    </source>
</evidence>
<feature type="transmembrane region" description="Helical" evidence="1">
    <location>
        <begin position="94"/>
        <end position="112"/>
    </location>
</feature>
<dbReference type="EMBL" id="JYDH01000122">
    <property type="protein sequence ID" value="KRY31271.1"/>
    <property type="molecule type" value="Genomic_DNA"/>
</dbReference>
<sequence length="196" mass="21532">MQNKLPLGVVCSSTAEKRVLNSGCVPEHISNFFLLFMSTMDDQPKETFFDMAKKRMLNPLEIPCFSRSQLYGILAGVFFSLGIFGWTGQMQRSFRAGGFVYFVTSLTMFAICRRGKHEIQIAARVEYVECLPFRSVRASNATGVVRFGHSSDALGIQHPNSQLANSASTNQQCGAALSSKRALRCSDSTDLPAPSA</sequence>
<dbReference type="InParanoid" id="A0A0V1B2M7"/>
<evidence type="ECO:0000313" key="2">
    <source>
        <dbReference type="EMBL" id="KRY31271.1"/>
    </source>
</evidence>
<dbReference type="AlphaFoldDB" id="A0A0V1B2M7"/>
<reference evidence="2 3" key="1">
    <citation type="submission" date="2015-01" db="EMBL/GenBank/DDBJ databases">
        <title>Evolution of Trichinella species and genotypes.</title>
        <authorList>
            <person name="Korhonen P.K."/>
            <person name="Edoardo P."/>
            <person name="Giuseppe L.R."/>
            <person name="Gasser R.B."/>
        </authorList>
    </citation>
    <scope>NUCLEOTIDE SEQUENCE [LARGE SCALE GENOMIC DNA]</scope>
    <source>
        <strain evidence="2">ISS3</strain>
    </source>
</reference>
<keyword evidence="1" id="KW-0812">Transmembrane</keyword>
<keyword evidence="1" id="KW-0472">Membrane</keyword>
<keyword evidence="1" id="KW-1133">Transmembrane helix</keyword>
<dbReference type="Proteomes" id="UP000054776">
    <property type="component" value="Unassembled WGS sequence"/>
</dbReference>
<protein>
    <recommendedName>
        <fullName evidence="4">Cytochrome c oxidase assembly protein COX20, mitochondrial</fullName>
    </recommendedName>
</protein>
<dbReference type="OrthoDB" id="5916383at2759"/>
<gene>
    <name evidence="2" type="ORF">T01_1534</name>
</gene>
<comment type="caution">
    <text evidence="2">The sequence shown here is derived from an EMBL/GenBank/DDBJ whole genome shotgun (WGS) entry which is preliminary data.</text>
</comment>
<evidence type="ECO:0000313" key="3">
    <source>
        <dbReference type="Proteomes" id="UP000054776"/>
    </source>
</evidence>
<evidence type="ECO:0008006" key="4">
    <source>
        <dbReference type="Google" id="ProtNLM"/>
    </source>
</evidence>
<accession>A0A0V1B2M7</accession>
<name>A0A0V1B2M7_TRISP</name>
<feature type="transmembrane region" description="Helical" evidence="1">
    <location>
        <begin position="70"/>
        <end position="88"/>
    </location>
</feature>